<dbReference type="Proteomes" id="UP000242313">
    <property type="component" value="Unassembled WGS sequence"/>
</dbReference>
<dbReference type="PANTHER" id="PTHR32322:SF2">
    <property type="entry name" value="EAMA DOMAIN-CONTAINING PROTEIN"/>
    <property type="match status" value="1"/>
</dbReference>
<sequence length="326" mass="35619">MHVSSGRWLYGFLLALTTTLLWGVLPIMLKQVLQVMDPYTVTWYRLLSAGLVLFCWLAAKRRLPSIMALSGRNRGLLVVAILGLAFNYVLYLMALNRLSAGTMQLIIQTAPVMLMLGSMLVFRERFGLGQVLGLLVLLPGFVLFFNQRLAELLSQMSSYTLGILIALASAFSWALYGLAQKQLLTVWSSVTVMMVIYLSCALLIWPLASPAQVLSLSSLQAWLLVGCCLNTLVAYGAFAEALAHWEASRVSATVTTTPLFTFSMVALGAMLWPGLIEPEVLNNLAYVGALLVVLGSALIALAPSLIQNLRQRRLRRLSVTPPPAGS</sequence>
<dbReference type="PANTHER" id="PTHR32322">
    <property type="entry name" value="INNER MEMBRANE TRANSPORTER"/>
    <property type="match status" value="1"/>
</dbReference>
<evidence type="ECO:0000256" key="5">
    <source>
        <dbReference type="ARBA" id="ARBA00023136"/>
    </source>
</evidence>
<evidence type="ECO:0000256" key="4">
    <source>
        <dbReference type="ARBA" id="ARBA00022989"/>
    </source>
</evidence>
<evidence type="ECO:0000313" key="7">
    <source>
        <dbReference type="Proteomes" id="UP000242313"/>
    </source>
</evidence>
<comment type="similarity">
    <text evidence="2">Belongs to the EamA transporter family.</text>
</comment>
<dbReference type="AlphaFoldDB" id="A0A2A3MJD1"/>
<dbReference type="Pfam" id="PF00892">
    <property type="entry name" value="EamA"/>
    <property type="match status" value="2"/>
</dbReference>
<evidence type="ECO:0000256" key="2">
    <source>
        <dbReference type="ARBA" id="ARBA00007362"/>
    </source>
</evidence>
<dbReference type="EMBL" id="NTMR01000009">
    <property type="protein sequence ID" value="PBK04929.1"/>
    <property type="molecule type" value="Genomic_DNA"/>
</dbReference>
<keyword evidence="7" id="KW-1185">Reference proteome</keyword>
<keyword evidence="4" id="KW-1133">Transmembrane helix</keyword>
<comment type="subcellular location">
    <subcellularLocation>
        <location evidence="1">Membrane</location>
        <topology evidence="1">Multi-pass membrane protein</topology>
    </subcellularLocation>
</comment>
<dbReference type="SUPFAM" id="SSF103481">
    <property type="entry name" value="Multidrug resistance efflux transporter EmrE"/>
    <property type="match status" value="1"/>
</dbReference>
<keyword evidence="5" id="KW-0472">Membrane</keyword>
<gene>
    <name evidence="6" type="ORF">CNQ84_07210</name>
</gene>
<dbReference type="InterPro" id="IPR050638">
    <property type="entry name" value="AA-Vitamin_Transporters"/>
</dbReference>
<accession>A0A395R682</accession>
<proteinExistence type="inferred from homology"/>
<name>A0A2A3MJD1_9PSED</name>
<keyword evidence="3" id="KW-0812">Transmembrane</keyword>
<organism evidence="6 7">
    <name type="scientific">Pseudomonas abyssi</name>
    <dbReference type="NCBI Taxonomy" id="170540"/>
    <lineage>
        <taxon>Bacteria</taxon>
        <taxon>Pseudomonadati</taxon>
        <taxon>Pseudomonadota</taxon>
        <taxon>Gammaproteobacteria</taxon>
        <taxon>Pseudomonadales</taxon>
        <taxon>Pseudomonadaceae</taxon>
        <taxon>Pseudomonas</taxon>
    </lineage>
</organism>
<reference evidence="6 7" key="1">
    <citation type="submission" date="2017-09" db="EMBL/GenBank/DDBJ databases">
        <title>Pseudomonas abyssi sp. nov. isolated from Abyssopelagic Water.</title>
        <authorList>
            <person name="Wei Y."/>
        </authorList>
    </citation>
    <scope>NUCLEOTIDE SEQUENCE [LARGE SCALE GENOMIC DNA]</scope>
    <source>
        <strain evidence="6 7">MT5</strain>
    </source>
</reference>
<comment type="caution">
    <text evidence="6">The sequence shown here is derived from an EMBL/GenBank/DDBJ whole genome shotgun (WGS) entry which is preliminary data.</text>
</comment>
<dbReference type="RefSeq" id="WP_096004220.1">
    <property type="nucleotide sequence ID" value="NZ_JBLWUL010000003.1"/>
</dbReference>
<dbReference type="InterPro" id="IPR000620">
    <property type="entry name" value="EamA_dom"/>
</dbReference>
<evidence type="ECO:0000313" key="6">
    <source>
        <dbReference type="EMBL" id="PBK04929.1"/>
    </source>
</evidence>
<dbReference type="GO" id="GO:0016020">
    <property type="term" value="C:membrane"/>
    <property type="evidence" value="ECO:0007669"/>
    <property type="project" value="UniProtKB-SubCell"/>
</dbReference>
<protein>
    <submittedName>
        <fullName evidence="6">EamA family transporter</fullName>
    </submittedName>
</protein>
<evidence type="ECO:0000256" key="3">
    <source>
        <dbReference type="ARBA" id="ARBA00022692"/>
    </source>
</evidence>
<dbReference type="InterPro" id="IPR037185">
    <property type="entry name" value="EmrE-like"/>
</dbReference>
<evidence type="ECO:0000256" key="1">
    <source>
        <dbReference type="ARBA" id="ARBA00004141"/>
    </source>
</evidence>
<accession>A0A2A3MJD1</accession>